<dbReference type="RefSeq" id="WP_057844524.1">
    <property type="nucleotide sequence ID" value="NZ_LLYA01000158.1"/>
</dbReference>
<proteinExistence type="predicted"/>
<keyword evidence="1" id="KW-0472">Membrane</keyword>
<dbReference type="AlphaFoldDB" id="A0A0R3N1A4"/>
<keyword evidence="1" id="KW-0812">Transmembrane</keyword>
<gene>
    <name evidence="2" type="ORF">CQ13_26920</name>
</gene>
<feature type="transmembrane region" description="Helical" evidence="1">
    <location>
        <begin position="33"/>
        <end position="53"/>
    </location>
</feature>
<sequence>MTWWKYILIVVALVGWLASQLLAYVSSYADWPLLFISGACALALLFLSLSALIRCRWRELMVVSLPLVVMALPVFGVTMPADWLQVVGFRIYASPLESYLSKCRLYDFIDDDGTKQRVGQCHSFRLMFDDRIAVIYDTNGTVCPTAGA</sequence>
<protein>
    <submittedName>
        <fullName evidence="2">Uncharacterized protein</fullName>
    </submittedName>
</protein>
<evidence type="ECO:0000313" key="3">
    <source>
        <dbReference type="Proteomes" id="UP000052023"/>
    </source>
</evidence>
<keyword evidence="1" id="KW-1133">Transmembrane helix</keyword>
<comment type="caution">
    <text evidence="2">The sequence shown here is derived from an EMBL/GenBank/DDBJ whole genome shotgun (WGS) entry which is preliminary data.</text>
</comment>
<evidence type="ECO:0000313" key="2">
    <source>
        <dbReference type="EMBL" id="KRR23712.1"/>
    </source>
</evidence>
<feature type="transmembrane region" description="Helical" evidence="1">
    <location>
        <begin position="60"/>
        <end position="79"/>
    </location>
</feature>
<keyword evidence="3" id="KW-1185">Reference proteome</keyword>
<dbReference type="EMBL" id="LLYA01000158">
    <property type="protein sequence ID" value="KRR23712.1"/>
    <property type="molecule type" value="Genomic_DNA"/>
</dbReference>
<accession>A0A0R3N1A4</accession>
<name>A0A0R3N1A4_9BRAD</name>
<reference evidence="2 3" key="1">
    <citation type="submission" date="2014-03" db="EMBL/GenBank/DDBJ databases">
        <title>Bradyrhizobium valentinum sp. nov., isolated from effective nodules of Lupinus mariae-josephae, a lupine endemic of basic-lime soils in Eastern Spain.</title>
        <authorList>
            <person name="Duran D."/>
            <person name="Rey L."/>
            <person name="Navarro A."/>
            <person name="Busquets A."/>
            <person name="Imperial J."/>
            <person name="Ruiz-Argueso T."/>
        </authorList>
    </citation>
    <scope>NUCLEOTIDE SEQUENCE [LARGE SCALE GENOMIC DNA]</scope>
    <source>
        <strain evidence="2 3">Ro19</strain>
    </source>
</reference>
<organism evidence="2 3">
    <name type="scientific">Bradyrhizobium retamae</name>
    <dbReference type="NCBI Taxonomy" id="1300035"/>
    <lineage>
        <taxon>Bacteria</taxon>
        <taxon>Pseudomonadati</taxon>
        <taxon>Pseudomonadota</taxon>
        <taxon>Alphaproteobacteria</taxon>
        <taxon>Hyphomicrobiales</taxon>
        <taxon>Nitrobacteraceae</taxon>
        <taxon>Bradyrhizobium</taxon>
    </lineage>
</organism>
<evidence type="ECO:0000256" key="1">
    <source>
        <dbReference type="SAM" id="Phobius"/>
    </source>
</evidence>
<dbReference type="Proteomes" id="UP000052023">
    <property type="component" value="Unassembled WGS sequence"/>
</dbReference>